<accession>A0ABW2HF99</accession>
<feature type="transmembrane region" description="Helical" evidence="5">
    <location>
        <begin position="77"/>
        <end position="94"/>
    </location>
</feature>
<dbReference type="EMBL" id="JBHTBE010000003">
    <property type="protein sequence ID" value="MFC7269652.1"/>
    <property type="molecule type" value="Genomic_DNA"/>
</dbReference>
<evidence type="ECO:0000313" key="8">
    <source>
        <dbReference type="Proteomes" id="UP001596507"/>
    </source>
</evidence>
<gene>
    <name evidence="7" type="ORF">ACFQRL_11820</name>
</gene>
<dbReference type="InterPro" id="IPR036259">
    <property type="entry name" value="MFS_trans_sf"/>
</dbReference>
<feature type="transmembrane region" description="Helical" evidence="5">
    <location>
        <begin position="281"/>
        <end position="298"/>
    </location>
</feature>
<dbReference type="Gene3D" id="1.20.1250.20">
    <property type="entry name" value="MFS general substrate transporter like domains"/>
    <property type="match status" value="1"/>
</dbReference>
<keyword evidence="3 5" id="KW-1133">Transmembrane helix</keyword>
<keyword evidence="2 5" id="KW-0812">Transmembrane</keyword>
<evidence type="ECO:0000313" key="7">
    <source>
        <dbReference type="EMBL" id="MFC7269652.1"/>
    </source>
</evidence>
<dbReference type="InterPro" id="IPR011701">
    <property type="entry name" value="MFS"/>
</dbReference>
<feature type="transmembrane region" description="Helical" evidence="5">
    <location>
        <begin position="44"/>
        <end position="65"/>
    </location>
</feature>
<dbReference type="SUPFAM" id="SSF103473">
    <property type="entry name" value="MFS general substrate transporter"/>
    <property type="match status" value="1"/>
</dbReference>
<reference evidence="8" key="1">
    <citation type="journal article" date="2019" name="Int. J. Syst. Evol. Microbiol.">
        <title>The Global Catalogue of Microorganisms (GCM) 10K type strain sequencing project: providing services to taxonomists for standard genome sequencing and annotation.</title>
        <authorList>
            <consortium name="The Broad Institute Genomics Platform"/>
            <consortium name="The Broad Institute Genome Sequencing Center for Infectious Disease"/>
            <person name="Wu L."/>
            <person name="Ma J."/>
        </authorList>
    </citation>
    <scope>NUCLEOTIDE SEQUENCE [LARGE SCALE GENOMIC DNA]</scope>
    <source>
        <strain evidence="8">CGMCC 1.15772</strain>
    </source>
</reference>
<evidence type="ECO:0000256" key="1">
    <source>
        <dbReference type="ARBA" id="ARBA00004651"/>
    </source>
</evidence>
<evidence type="ECO:0000256" key="5">
    <source>
        <dbReference type="SAM" id="Phobius"/>
    </source>
</evidence>
<keyword evidence="8" id="KW-1185">Reference proteome</keyword>
<feature type="transmembrane region" description="Helical" evidence="5">
    <location>
        <begin position="168"/>
        <end position="190"/>
    </location>
</feature>
<dbReference type="PANTHER" id="PTHR23523">
    <property type="match status" value="1"/>
</dbReference>
<feature type="transmembrane region" description="Helical" evidence="5">
    <location>
        <begin position="304"/>
        <end position="325"/>
    </location>
</feature>
<proteinExistence type="predicted"/>
<feature type="transmembrane region" description="Helical" evidence="5">
    <location>
        <begin position="135"/>
        <end position="156"/>
    </location>
</feature>
<feature type="transmembrane region" description="Helical" evidence="5">
    <location>
        <begin position="257"/>
        <end position="274"/>
    </location>
</feature>
<evidence type="ECO:0000256" key="2">
    <source>
        <dbReference type="ARBA" id="ARBA00022692"/>
    </source>
</evidence>
<protein>
    <submittedName>
        <fullName evidence="7">MFS transporter</fullName>
    </submittedName>
</protein>
<feature type="transmembrane region" description="Helical" evidence="5">
    <location>
        <begin position="371"/>
        <end position="390"/>
    </location>
</feature>
<name>A0ABW2HF99_9MICO</name>
<keyword evidence="4 5" id="KW-0472">Membrane</keyword>
<evidence type="ECO:0000256" key="4">
    <source>
        <dbReference type="ARBA" id="ARBA00023136"/>
    </source>
</evidence>
<evidence type="ECO:0000259" key="6">
    <source>
        <dbReference type="PROSITE" id="PS50850"/>
    </source>
</evidence>
<organism evidence="7 8">
    <name type="scientific">Microbacterium fluvii</name>
    <dbReference type="NCBI Taxonomy" id="415215"/>
    <lineage>
        <taxon>Bacteria</taxon>
        <taxon>Bacillati</taxon>
        <taxon>Actinomycetota</taxon>
        <taxon>Actinomycetes</taxon>
        <taxon>Micrococcales</taxon>
        <taxon>Microbacteriaceae</taxon>
        <taxon>Microbacterium</taxon>
    </lineage>
</organism>
<comment type="subcellular location">
    <subcellularLocation>
        <location evidence="1">Cell membrane</location>
        <topology evidence="1">Multi-pass membrane protein</topology>
    </subcellularLocation>
</comment>
<dbReference type="Pfam" id="PF07690">
    <property type="entry name" value="MFS_1"/>
    <property type="match status" value="1"/>
</dbReference>
<comment type="caution">
    <text evidence="7">The sequence shown here is derived from an EMBL/GenBank/DDBJ whole genome shotgun (WGS) entry which is preliminary data.</text>
</comment>
<dbReference type="InterPro" id="IPR052524">
    <property type="entry name" value="MFS_Cyanate_Porter"/>
</dbReference>
<evidence type="ECO:0000256" key="3">
    <source>
        <dbReference type="ARBA" id="ARBA00022989"/>
    </source>
</evidence>
<dbReference type="Proteomes" id="UP001596507">
    <property type="component" value="Unassembled WGS sequence"/>
</dbReference>
<feature type="transmembrane region" description="Helical" evidence="5">
    <location>
        <begin position="346"/>
        <end position="365"/>
    </location>
</feature>
<sequence length="399" mass="41223">MKARHTSPVLLVVAVCLVAANMRPAITAIGPVLDDIGADIGVPTAVLGLISSLVLITWLIVSPFAHDLSRRFGLSRTMLAALGLLVIGVVVRSIPGASAWLWIGTIVIGVAIGIGNVLMPAAIKRDFPSRVPVMMGVYSALLGAFGALASGAVVPLAELPFAGGTAGWRFALLITGGVLLPFAIVAWAAATRHEPRPAALPRGHRHPPTGIWRDPVAWLVAGYMGLQSATFYILVTWLAAISTSGGRDAVTAGFDVMFYQLVSIVGSLTVPFALRGRLKRLVPALIPLLGAAGTVGLMVAPDAILVWCAVLGLFSGASLGMALTLMAERARDHDAATALSGMSQSFGYGVAALGPVAFGALYAATGGWGTPLALLLVIMLGLSAIGVFAGRESFVLERR</sequence>
<dbReference type="PROSITE" id="PS50850">
    <property type="entry name" value="MFS"/>
    <property type="match status" value="1"/>
</dbReference>
<feature type="domain" description="Major facilitator superfamily (MFS) profile" evidence="6">
    <location>
        <begin position="9"/>
        <end position="399"/>
    </location>
</feature>
<dbReference type="InterPro" id="IPR020846">
    <property type="entry name" value="MFS_dom"/>
</dbReference>
<dbReference type="PANTHER" id="PTHR23523:SF2">
    <property type="entry name" value="2-NITROIMIDAZOLE TRANSPORTER"/>
    <property type="match status" value="1"/>
</dbReference>
<feature type="transmembrane region" description="Helical" evidence="5">
    <location>
        <begin position="100"/>
        <end position="123"/>
    </location>
</feature>
<dbReference type="RefSeq" id="WP_262874581.1">
    <property type="nucleotide sequence ID" value="NZ_BAABKW010000001.1"/>
</dbReference>
<feature type="transmembrane region" description="Helical" evidence="5">
    <location>
        <begin position="211"/>
        <end position="237"/>
    </location>
</feature>